<organism evidence="1 2">
    <name type="scientific">Dallia pectoralis</name>
    <name type="common">Alaska blackfish</name>
    <dbReference type="NCBI Taxonomy" id="75939"/>
    <lineage>
        <taxon>Eukaryota</taxon>
        <taxon>Metazoa</taxon>
        <taxon>Chordata</taxon>
        <taxon>Craniata</taxon>
        <taxon>Vertebrata</taxon>
        <taxon>Euteleostomi</taxon>
        <taxon>Actinopterygii</taxon>
        <taxon>Neopterygii</taxon>
        <taxon>Teleostei</taxon>
        <taxon>Protacanthopterygii</taxon>
        <taxon>Esociformes</taxon>
        <taxon>Umbridae</taxon>
        <taxon>Dallia</taxon>
    </lineage>
</organism>
<gene>
    <name evidence="1" type="ORF">DPEC_G00266480</name>
</gene>
<dbReference type="Proteomes" id="UP001157502">
    <property type="component" value="Chromosome 24"/>
</dbReference>
<reference evidence="1" key="1">
    <citation type="submission" date="2021-05" db="EMBL/GenBank/DDBJ databases">
        <authorList>
            <person name="Pan Q."/>
            <person name="Jouanno E."/>
            <person name="Zahm M."/>
            <person name="Klopp C."/>
            <person name="Cabau C."/>
            <person name="Louis A."/>
            <person name="Berthelot C."/>
            <person name="Parey E."/>
            <person name="Roest Crollius H."/>
            <person name="Montfort J."/>
            <person name="Robinson-Rechavi M."/>
            <person name="Bouchez O."/>
            <person name="Lampietro C."/>
            <person name="Lopez Roques C."/>
            <person name="Donnadieu C."/>
            <person name="Postlethwait J."/>
            <person name="Bobe J."/>
            <person name="Dillon D."/>
            <person name="Chandos A."/>
            <person name="von Hippel F."/>
            <person name="Guiguen Y."/>
        </authorList>
    </citation>
    <scope>NUCLEOTIDE SEQUENCE</scope>
    <source>
        <strain evidence="1">YG-Jan2019</strain>
    </source>
</reference>
<name>A0ACC2FNC2_DALPE</name>
<keyword evidence="2" id="KW-1185">Reference proteome</keyword>
<protein>
    <submittedName>
        <fullName evidence="1">Uncharacterized protein</fullName>
    </submittedName>
</protein>
<comment type="caution">
    <text evidence="1">The sequence shown here is derived from an EMBL/GenBank/DDBJ whole genome shotgun (WGS) entry which is preliminary data.</text>
</comment>
<proteinExistence type="predicted"/>
<evidence type="ECO:0000313" key="2">
    <source>
        <dbReference type="Proteomes" id="UP001157502"/>
    </source>
</evidence>
<accession>A0ACC2FNC2</accession>
<evidence type="ECO:0000313" key="1">
    <source>
        <dbReference type="EMBL" id="KAJ7992864.1"/>
    </source>
</evidence>
<sequence length="91" mass="10156">MQRHHRILVNLVQAENPADTLVLPGRRRRGGVLFRGKRRGEGGLFKACKSHIAEQVLSRCNDRKHALNGDDVVLSGLATNMQKTTSSLQIR</sequence>
<dbReference type="EMBL" id="CM055751">
    <property type="protein sequence ID" value="KAJ7992864.1"/>
    <property type="molecule type" value="Genomic_DNA"/>
</dbReference>